<dbReference type="Gene3D" id="2.60.40.1510">
    <property type="entry name" value="ntegrin, alpha v. Chain A, domain 3"/>
    <property type="match status" value="1"/>
</dbReference>
<dbReference type="SUPFAM" id="SSF69318">
    <property type="entry name" value="Integrin alpha N-terminal domain"/>
    <property type="match status" value="1"/>
</dbReference>
<organism evidence="17 18">
    <name type="scientific">Trichinella spiralis</name>
    <name type="common">Trichina worm</name>
    <dbReference type="NCBI Taxonomy" id="6334"/>
    <lineage>
        <taxon>Eukaryota</taxon>
        <taxon>Metazoa</taxon>
        <taxon>Ecdysozoa</taxon>
        <taxon>Nematoda</taxon>
        <taxon>Enoplea</taxon>
        <taxon>Dorylaimia</taxon>
        <taxon>Trichinellida</taxon>
        <taxon>Trichinellidae</taxon>
        <taxon>Trichinella</taxon>
    </lineage>
</organism>
<keyword evidence="9 13" id="KW-0472">Membrane</keyword>
<dbReference type="Gene3D" id="1.20.5.930">
    <property type="entry name" value="Bicelle-embedded integrin alpha(iib) transmembrane segment"/>
    <property type="match status" value="1"/>
</dbReference>
<reference evidence="17 18" key="1">
    <citation type="submission" date="2015-01" db="EMBL/GenBank/DDBJ databases">
        <title>Evolution of Trichinella species and genotypes.</title>
        <authorList>
            <person name="Korhonen P.K."/>
            <person name="Edoardo P."/>
            <person name="Giuseppe L.R."/>
            <person name="Gasser R.B."/>
        </authorList>
    </citation>
    <scope>NUCLEOTIDE SEQUENCE [LARGE SCALE GENOMIC DNA]</scope>
    <source>
        <strain evidence="17">ISS3</strain>
    </source>
</reference>
<comment type="similarity">
    <text evidence="2 13">Belongs to the integrin alpha chain family.</text>
</comment>
<name>A0A0V1BWL6_TRISP</name>
<dbReference type="InParanoid" id="A0A0V1BWL6"/>
<dbReference type="GO" id="GO:0033627">
    <property type="term" value="P:cell adhesion mediated by integrin"/>
    <property type="evidence" value="ECO:0007669"/>
    <property type="project" value="TreeGrafter"/>
</dbReference>
<feature type="transmembrane region" description="Helical" evidence="13">
    <location>
        <begin position="40"/>
        <end position="62"/>
    </location>
</feature>
<evidence type="ECO:0000256" key="10">
    <source>
        <dbReference type="ARBA" id="ARBA00023170"/>
    </source>
</evidence>
<keyword evidence="4" id="KW-0732">Signal</keyword>
<dbReference type="InterPro" id="IPR048286">
    <property type="entry name" value="Integrin_alpha_Ig-like_3"/>
</dbReference>
<dbReference type="PANTHER" id="PTHR23220">
    <property type="entry name" value="INTEGRIN ALPHA"/>
    <property type="match status" value="1"/>
</dbReference>
<dbReference type="PROSITE" id="PS00242">
    <property type="entry name" value="INTEGRIN_ALPHA"/>
    <property type="match status" value="1"/>
</dbReference>
<evidence type="ECO:0000259" key="15">
    <source>
        <dbReference type="Pfam" id="PF20805"/>
    </source>
</evidence>
<dbReference type="GO" id="GO:0009897">
    <property type="term" value="C:external side of plasma membrane"/>
    <property type="evidence" value="ECO:0007669"/>
    <property type="project" value="TreeGrafter"/>
</dbReference>
<dbReference type="Pfam" id="PF20805">
    <property type="entry name" value="Integrin_A_Ig_2"/>
    <property type="match status" value="1"/>
</dbReference>
<dbReference type="GO" id="GO:0098609">
    <property type="term" value="P:cell-cell adhesion"/>
    <property type="evidence" value="ECO:0007669"/>
    <property type="project" value="TreeGrafter"/>
</dbReference>
<evidence type="ECO:0000256" key="11">
    <source>
        <dbReference type="ARBA" id="ARBA00023180"/>
    </source>
</evidence>
<feature type="domain" description="Integrin alpha second immunoglobulin-like" evidence="15">
    <location>
        <begin position="626"/>
        <end position="765"/>
    </location>
</feature>
<dbReference type="PROSITE" id="PS51470">
    <property type="entry name" value="FG_GAP"/>
    <property type="match status" value="6"/>
</dbReference>
<dbReference type="GO" id="GO:0007229">
    <property type="term" value="P:integrin-mediated signaling pathway"/>
    <property type="evidence" value="ECO:0007669"/>
    <property type="project" value="UniProtKB-KW"/>
</dbReference>
<evidence type="ECO:0000259" key="16">
    <source>
        <dbReference type="Pfam" id="PF20806"/>
    </source>
</evidence>
<dbReference type="Gene3D" id="2.60.40.1530">
    <property type="entry name" value="ntegrin, alpha v. Chain A, domain 4"/>
    <property type="match status" value="1"/>
</dbReference>
<gene>
    <name evidence="17" type="primary">pat-2</name>
    <name evidence="17" type="ORF">T01_9315</name>
</gene>
<dbReference type="PRINTS" id="PR01185">
    <property type="entry name" value="INTEGRINA"/>
</dbReference>
<dbReference type="GO" id="GO:0007160">
    <property type="term" value="P:cell-matrix adhesion"/>
    <property type="evidence" value="ECO:0007669"/>
    <property type="project" value="TreeGrafter"/>
</dbReference>
<dbReference type="EMBL" id="JYDH01000007">
    <property type="protein sequence ID" value="KRY41541.1"/>
    <property type="molecule type" value="Genomic_DNA"/>
</dbReference>
<dbReference type="FunCoup" id="A0A0V1BWL6">
    <property type="interactions" value="771"/>
</dbReference>
<feature type="domain" description="Integrin alpha third immunoglobulin-like" evidence="16">
    <location>
        <begin position="779"/>
        <end position="1034"/>
    </location>
</feature>
<dbReference type="Proteomes" id="UP000054776">
    <property type="component" value="Unassembled WGS sequence"/>
</dbReference>
<dbReference type="SMART" id="SM00191">
    <property type="entry name" value="Int_alpha"/>
    <property type="match status" value="5"/>
</dbReference>
<dbReference type="InterPro" id="IPR013517">
    <property type="entry name" value="FG-GAP"/>
</dbReference>
<feature type="repeat" description="FG-GAP" evidence="12">
    <location>
        <begin position="313"/>
        <end position="384"/>
    </location>
</feature>
<feature type="non-terminal residue" evidence="17">
    <location>
        <position position="1"/>
    </location>
</feature>
<evidence type="ECO:0000313" key="17">
    <source>
        <dbReference type="EMBL" id="KRY41541.1"/>
    </source>
</evidence>
<comment type="caution">
    <text evidence="17">The sequence shown here is derived from an EMBL/GenBank/DDBJ whole genome shotgun (WGS) entry which is preliminary data.</text>
</comment>
<keyword evidence="11" id="KW-0325">Glycoprotein</keyword>
<keyword evidence="3 13" id="KW-0812">Transmembrane</keyword>
<dbReference type="OrthoDB" id="5317514at2759"/>
<dbReference type="SUPFAM" id="SSF69179">
    <property type="entry name" value="Integrin domains"/>
    <property type="match status" value="3"/>
</dbReference>
<feature type="repeat" description="FG-GAP" evidence="12">
    <location>
        <begin position="138"/>
        <end position="201"/>
    </location>
</feature>
<dbReference type="InterPro" id="IPR048285">
    <property type="entry name" value="Integrin_alpha_Ig-like_2"/>
</dbReference>
<evidence type="ECO:0000256" key="7">
    <source>
        <dbReference type="ARBA" id="ARBA00022989"/>
    </source>
</evidence>
<dbReference type="Gene3D" id="2.60.40.1460">
    <property type="entry name" value="Integrin domains. Chain A, domain 2"/>
    <property type="match status" value="1"/>
</dbReference>
<accession>A0A0V1BWL6</accession>
<feature type="domain" description="Integrin alpha first immunoglubulin-like" evidence="14">
    <location>
        <begin position="526"/>
        <end position="625"/>
    </location>
</feature>
<evidence type="ECO:0000313" key="18">
    <source>
        <dbReference type="Proteomes" id="UP000054776"/>
    </source>
</evidence>
<dbReference type="InterPro" id="IPR032695">
    <property type="entry name" value="Integrin_dom_sf"/>
</dbReference>
<evidence type="ECO:0000256" key="3">
    <source>
        <dbReference type="ARBA" id="ARBA00022692"/>
    </source>
</evidence>
<keyword evidence="7 13" id="KW-1133">Transmembrane helix</keyword>
<evidence type="ECO:0000256" key="9">
    <source>
        <dbReference type="ARBA" id="ARBA00023136"/>
    </source>
</evidence>
<dbReference type="Pfam" id="PF01839">
    <property type="entry name" value="FG-GAP"/>
    <property type="match status" value="2"/>
</dbReference>
<feature type="non-terminal residue" evidence="17">
    <location>
        <position position="1165"/>
    </location>
</feature>
<evidence type="ECO:0000256" key="13">
    <source>
        <dbReference type="RuleBase" id="RU003762"/>
    </source>
</evidence>
<evidence type="ECO:0000256" key="1">
    <source>
        <dbReference type="ARBA" id="ARBA00004479"/>
    </source>
</evidence>
<feature type="repeat" description="FG-GAP" evidence="12">
    <location>
        <begin position="448"/>
        <end position="510"/>
    </location>
</feature>
<evidence type="ECO:0000256" key="8">
    <source>
        <dbReference type="ARBA" id="ARBA00023037"/>
    </source>
</evidence>
<dbReference type="PANTHER" id="PTHR23220:SF133">
    <property type="entry name" value="INTEGRIN ALPHA-PS2"/>
    <property type="match status" value="1"/>
</dbReference>
<evidence type="ECO:0000259" key="14">
    <source>
        <dbReference type="Pfam" id="PF08441"/>
    </source>
</evidence>
<dbReference type="GO" id="GO:0005178">
    <property type="term" value="F:integrin binding"/>
    <property type="evidence" value="ECO:0007669"/>
    <property type="project" value="TreeGrafter"/>
</dbReference>
<keyword evidence="18" id="KW-1185">Reference proteome</keyword>
<dbReference type="STRING" id="6334.A0A0V1BWL6"/>
<dbReference type="Gene3D" id="2.130.10.130">
    <property type="entry name" value="Integrin alpha, N-terminal"/>
    <property type="match status" value="1"/>
</dbReference>
<keyword evidence="8 13" id="KW-0401">Integrin</keyword>
<feature type="repeat" description="FG-GAP" evidence="12">
    <location>
        <begin position="62"/>
        <end position="125"/>
    </location>
</feature>
<dbReference type="GO" id="GO:0008305">
    <property type="term" value="C:integrin complex"/>
    <property type="evidence" value="ECO:0007669"/>
    <property type="project" value="InterPro"/>
</dbReference>
<dbReference type="InterPro" id="IPR018184">
    <property type="entry name" value="Integrin_alpha_C_CS"/>
</dbReference>
<keyword evidence="6 13" id="KW-0130">Cell adhesion</keyword>
<evidence type="ECO:0000256" key="6">
    <source>
        <dbReference type="ARBA" id="ARBA00022889"/>
    </source>
</evidence>
<dbReference type="InterPro" id="IPR000413">
    <property type="entry name" value="Integrin_alpha"/>
</dbReference>
<dbReference type="AlphaFoldDB" id="A0A0V1BWL6"/>
<feature type="repeat" description="FG-GAP" evidence="12">
    <location>
        <begin position="385"/>
        <end position="444"/>
    </location>
</feature>
<keyword evidence="10 13" id="KW-0675">Receptor</keyword>
<dbReference type="InterPro" id="IPR028994">
    <property type="entry name" value="Integrin_alpha_N"/>
</dbReference>
<evidence type="ECO:0000256" key="2">
    <source>
        <dbReference type="ARBA" id="ARBA00008054"/>
    </source>
</evidence>
<feature type="transmembrane region" description="Helical" evidence="13">
    <location>
        <begin position="1048"/>
        <end position="1069"/>
    </location>
</feature>
<evidence type="ECO:0000256" key="4">
    <source>
        <dbReference type="ARBA" id="ARBA00022729"/>
    </source>
</evidence>
<dbReference type="Pfam" id="PF08441">
    <property type="entry name" value="Integrin_A_Ig_1"/>
    <property type="match status" value="1"/>
</dbReference>
<dbReference type="Pfam" id="PF20806">
    <property type="entry name" value="Integrin_A_Ig_3"/>
    <property type="match status" value="1"/>
</dbReference>
<dbReference type="InterPro" id="IPR013649">
    <property type="entry name" value="Integrin_alpha_Ig-like_1"/>
</dbReference>
<evidence type="ECO:0000256" key="5">
    <source>
        <dbReference type="ARBA" id="ARBA00022737"/>
    </source>
</evidence>
<dbReference type="eggNOG" id="KOG3637">
    <property type="taxonomic scope" value="Eukaryota"/>
</dbReference>
<feature type="repeat" description="FG-GAP" evidence="12">
    <location>
        <begin position="260"/>
        <end position="312"/>
    </location>
</feature>
<proteinExistence type="inferred from homology"/>
<evidence type="ECO:0000256" key="12">
    <source>
        <dbReference type="PROSITE-ProRule" id="PRU00803"/>
    </source>
</evidence>
<dbReference type="GO" id="GO:0048513">
    <property type="term" value="P:animal organ development"/>
    <property type="evidence" value="ECO:0007669"/>
    <property type="project" value="UniProtKB-ARBA"/>
</dbReference>
<keyword evidence="5" id="KW-0677">Repeat</keyword>
<comment type="caution">
    <text evidence="13">Lacks conserved residue(s) required for the propagation of feature annotation.</text>
</comment>
<dbReference type="InterPro" id="IPR013519">
    <property type="entry name" value="Int_alpha_beta-p"/>
</dbReference>
<protein>
    <submittedName>
        <fullName evidence="17">Integrin alpha pat-2</fullName>
    </submittedName>
</protein>
<comment type="subcellular location">
    <subcellularLocation>
        <location evidence="1 13">Membrane</location>
        <topology evidence="1 13">Single-pass type I membrane protein</topology>
    </subcellularLocation>
</comment>
<sequence length="1165" mass="131234">LDRQTASSSSSSSYSKSVIKIIRVHQSVQRMATMLLYWNWQPMTCLLVILLATLADGFNLDLRTKLIHRGDRKSMFGYDVAMFKNSANGQAGLLIGAPKAESGQPGVRRGGAVFRCETKDQRCTKIFFDTAGHARALNGSVLLQIDSKSDQWFGATVVSSKKGDAVLACAPRYTYFYSTFDRKEPVGTCYLAQDNFSSFREYAPCRIETRWGYHRLGSCMAGFSAAISDQENKLYIGAPGAWYWQGSLVMQEIGRDDMVKRTSEGPAYLDDTYMGYSMAVGDFKGNSDNHVAVGVPKGNFLTGMVVLFDSNLKVLQNITGHQVGSYFGAALAVGDFNDDGLDDIAIGAPLFIGMENKQLDKSQTEGKYEVGAVYVYFQDKQHHFVKYTTLVGLKEWSRFGHDVAAVGDLNGDSFDDIVIGAPYDGEDRKGAVYVYHGMKDGIKEKFSQVIYARDIDPSLRTFGWSVTGGVDIDNNDYPDVLVGAYSSDRSVLFRTRPVVSVSGFVKILLIWKISFVGFFEQKMLHDFRIIVSLDPKKGISSRARFLESHSVTQLTLDSVPIRKGERWCERRYVYVLDDIRDKLSPITVQVNYSIVDEGYMERQLRPVMDAYIPSMISGEINIQKDCGKDNICIPDLQMTAKLNRESILIGADDRFNVSVVIHNALEDAFEAQFFIVAPVGLDYEGFTRQMPSRPITCSQPKELNNGKNYVIACDVGNPLPKSSTVRFSMQFSTENLDLVMGGISLNLTTNSTNNETERTLVDNEVLLVIPMEVKADFIVTGVSRNESYHYDFNDRRDDFVFDSDAGPVVSHVYEIRNLGPSTLSEMSVDVYWPSYFVDNAKPLLYLIDDIETEGKITCELLQKGHINSEGLIIVPRPEDAIERVFRVKRQEKANSRQRYEEKSDVLKALRNAMALMKQSLGDFGNAFGQMRNVLQRVRLVIDCRLKIASKRISYGINCMEMACSQWQCKIKDFKKDERVLLKVDSRLWLNTLIDEVFYDAMISSLVIAEVTKLPYRHPTIELPLRYAVASTIVNPKDPTRVSRGVPTWLIFVAILAGLTSLILLIMLLWKFGFFKRKRPPRGQALLSKPPEPEYYGYSSYSSAQTPGGYTTYGNPHYEQTLYHLTAPTKVQSSCRACCMHVLMYYICHRVCLRMIAKNEWGSRQV</sequence>